<dbReference type="Pfam" id="PF00201">
    <property type="entry name" value="UDPGT"/>
    <property type="match status" value="1"/>
</dbReference>
<dbReference type="FunFam" id="3.40.50.2000:FF:000038">
    <property type="entry name" value="UDP-GlucuronosylTransferase"/>
    <property type="match status" value="1"/>
</dbReference>
<dbReference type="Gene3D" id="3.40.50.2000">
    <property type="entry name" value="Glycogen Phosphorylase B"/>
    <property type="match status" value="1"/>
</dbReference>
<evidence type="ECO:0000256" key="1">
    <source>
        <dbReference type="ARBA" id="ARBA00004167"/>
    </source>
</evidence>
<dbReference type="InterPro" id="IPR002213">
    <property type="entry name" value="UDP_glucos_trans"/>
</dbReference>
<proteinExistence type="inferred from homology"/>
<dbReference type="PANTHER" id="PTHR48043:SF23">
    <property type="entry name" value="UDP-GLUCURONOSYLTRANSFERASE"/>
    <property type="match status" value="1"/>
</dbReference>
<protein>
    <recommendedName>
        <fullName evidence="11">UDP-glucuronosyltransferase</fullName>
        <ecNumber evidence="11">2.4.1.17</ecNumber>
    </recommendedName>
</protein>
<name>A0AAN5HYY2_9BILA</name>
<reference evidence="13" key="1">
    <citation type="submission" date="2022-10" db="EMBL/GenBank/DDBJ databases">
        <title>Genome assembly of Pristionchus species.</title>
        <authorList>
            <person name="Yoshida K."/>
            <person name="Sommer R.J."/>
        </authorList>
    </citation>
    <scope>NUCLEOTIDE SEQUENCE [LARGE SCALE GENOMIC DNA]</scope>
    <source>
        <strain evidence="13">RS5460</strain>
    </source>
</reference>
<dbReference type="EC" id="2.4.1.17" evidence="11"/>
<evidence type="ECO:0000256" key="11">
    <source>
        <dbReference type="RuleBase" id="RU362059"/>
    </source>
</evidence>
<dbReference type="GO" id="GO:0016020">
    <property type="term" value="C:membrane"/>
    <property type="evidence" value="ECO:0007669"/>
    <property type="project" value="UniProtKB-SubCell"/>
</dbReference>
<dbReference type="PROSITE" id="PS00375">
    <property type="entry name" value="UDPGT"/>
    <property type="match status" value="1"/>
</dbReference>
<keyword evidence="8" id="KW-0472">Membrane</keyword>
<evidence type="ECO:0000256" key="9">
    <source>
        <dbReference type="ARBA" id="ARBA00047475"/>
    </source>
</evidence>
<evidence type="ECO:0000256" key="8">
    <source>
        <dbReference type="ARBA" id="ARBA00023136"/>
    </source>
</evidence>
<evidence type="ECO:0000256" key="5">
    <source>
        <dbReference type="ARBA" id="ARBA00022692"/>
    </source>
</evidence>
<sequence length="272" mass="30329">EKFDVMIVENFDMCGVALTQILKPKAIIGSASHAAFGHQLDEFGIPAFPSFDPSLYTPGMNVHSIWDRLVNLYADFLVRWSYYYMRAAIDDLFKERFGPGFPSVRSIATHSTFNFVNSEPLIDFATPTLSKVVCIGGIGTRQPQKLSADWENVLAIRKKTILLSFGSVCKSIYLSLDTKRAILEAIRSLPEITFIWKYEADDDFSQNNAAKVPNVVLTQWMPQTDILNHPNLTAFITHGGMGSILETARAGVPAIIVPLFADQPRNAGMMEY</sequence>
<evidence type="ECO:0000256" key="7">
    <source>
        <dbReference type="ARBA" id="ARBA00022989"/>
    </source>
</evidence>
<keyword evidence="13" id="KW-1185">Reference proteome</keyword>
<keyword evidence="5" id="KW-0812">Transmembrane</keyword>
<dbReference type="InterPro" id="IPR050271">
    <property type="entry name" value="UDP-glycosyltransferase"/>
</dbReference>
<keyword evidence="4 10" id="KW-0808">Transferase</keyword>
<feature type="non-terminal residue" evidence="12">
    <location>
        <position position="1"/>
    </location>
</feature>
<dbReference type="CDD" id="cd03784">
    <property type="entry name" value="GT1_Gtf-like"/>
    <property type="match status" value="1"/>
</dbReference>
<gene>
    <name evidence="12" type="ORF">PMAYCL1PPCAC_15721</name>
</gene>
<evidence type="ECO:0000256" key="2">
    <source>
        <dbReference type="ARBA" id="ARBA00009995"/>
    </source>
</evidence>
<comment type="similarity">
    <text evidence="2 10">Belongs to the UDP-glycosyltransferase family.</text>
</comment>
<dbReference type="InterPro" id="IPR035595">
    <property type="entry name" value="UDP_glycos_trans_CS"/>
</dbReference>
<dbReference type="AlphaFoldDB" id="A0AAN5HYY2"/>
<evidence type="ECO:0000313" key="13">
    <source>
        <dbReference type="Proteomes" id="UP001328107"/>
    </source>
</evidence>
<keyword evidence="6" id="KW-0732">Signal</keyword>
<evidence type="ECO:0000313" key="12">
    <source>
        <dbReference type="EMBL" id="GMR45526.1"/>
    </source>
</evidence>
<evidence type="ECO:0000256" key="10">
    <source>
        <dbReference type="RuleBase" id="RU003718"/>
    </source>
</evidence>
<comment type="catalytic activity">
    <reaction evidence="9 11">
        <text>glucuronate acceptor + UDP-alpha-D-glucuronate = acceptor beta-D-glucuronoside + UDP + H(+)</text>
        <dbReference type="Rhea" id="RHEA:21032"/>
        <dbReference type="ChEBI" id="CHEBI:15378"/>
        <dbReference type="ChEBI" id="CHEBI:58052"/>
        <dbReference type="ChEBI" id="CHEBI:58223"/>
        <dbReference type="ChEBI" id="CHEBI:132367"/>
        <dbReference type="ChEBI" id="CHEBI:132368"/>
        <dbReference type="EC" id="2.4.1.17"/>
    </reaction>
</comment>
<dbReference type="GO" id="GO:0015020">
    <property type="term" value="F:glucuronosyltransferase activity"/>
    <property type="evidence" value="ECO:0007669"/>
    <property type="project" value="UniProtKB-EC"/>
</dbReference>
<keyword evidence="3 10" id="KW-0328">Glycosyltransferase</keyword>
<comment type="subcellular location">
    <subcellularLocation>
        <location evidence="1 11">Membrane</location>
        <topology evidence="1 11">Single-pass membrane protein</topology>
    </subcellularLocation>
</comment>
<keyword evidence="7" id="KW-1133">Transmembrane helix</keyword>
<accession>A0AAN5HYY2</accession>
<evidence type="ECO:0000256" key="6">
    <source>
        <dbReference type="ARBA" id="ARBA00022729"/>
    </source>
</evidence>
<dbReference type="SUPFAM" id="SSF53756">
    <property type="entry name" value="UDP-Glycosyltransferase/glycogen phosphorylase"/>
    <property type="match status" value="1"/>
</dbReference>
<feature type="non-terminal residue" evidence="12">
    <location>
        <position position="272"/>
    </location>
</feature>
<organism evidence="12 13">
    <name type="scientific">Pristionchus mayeri</name>
    <dbReference type="NCBI Taxonomy" id="1317129"/>
    <lineage>
        <taxon>Eukaryota</taxon>
        <taxon>Metazoa</taxon>
        <taxon>Ecdysozoa</taxon>
        <taxon>Nematoda</taxon>
        <taxon>Chromadorea</taxon>
        <taxon>Rhabditida</taxon>
        <taxon>Rhabditina</taxon>
        <taxon>Diplogasteromorpha</taxon>
        <taxon>Diplogasteroidea</taxon>
        <taxon>Neodiplogasteridae</taxon>
        <taxon>Pristionchus</taxon>
    </lineage>
</organism>
<dbReference type="PANTHER" id="PTHR48043">
    <property type="entry name" value="EG:EG0003.4 PROTEIN-RELATED"/>
    <property type="match status" value="1"/>
</dbReference>
<evidence type="ECO:0000256" key="4">
    <source>
        <dbReference type="ARBA" id="ARBA00022679"/>
    </source>
</evidence>
<dbReference type="EMBL" id="BTRK01000004">
    <property type="protein sequence ID" value="GMR45526.1"/>
    <property type="molecule type" value="Genomic_DNA"/>
</dbReference>
<dbReference type="Proteomes" id="UP001328107">
    <property type="component" value="Unassembled WGS sequence"/>
</dbReference>
<evidence type="ECO:0000256" key="3">
    <source>
        <dbReference type="ARBA" id="ARBA00022676"/>
    </source>
</evidence>
<comment type="caution">
    <text evidence="12">The sequence shown here is derived from an EMBL/GenBank/DDBJ whole genome shotgun (WGS) entry which is preliminary data.</text>
</comment>